<dbReference type="HOGENOM" id="CLU_011276_9_5_3"/>
<evidence type="ECO:0000313" key="12">
    <source>
        <dbReference type="Proteomes" id="UP000010482"/>
    </source>
</evidence>
<dbReference type="OrthoDB" id="9815856at2"/>
<dbReference type="Pfam" id="PF02602">
    <property type="entry name" value="HEM4"/>
    <property type="match status" value="1"/>
</dbReference>
<keyword evidence="5 9" id="KW-0627">Porphyrin biosynthesis</keyword>
<organism evidence="11 12">
    <name type="scientific">Dactylococcopsis salina (strain PCC 8305)</name>
    <name type="common">Myxobactron salinum</name>
    <dbReference type="NCBI Taxonomy" id="13035"/>
    <lineage>
        <taxon>Bacteria</taxon>
        <taxon>Bacillati</taxon>
        <taxon>Cyanobacteriota</taxon>
        <taxon>Cyanophyceae</taxon>
        <taxon>Nodosilineales</taxon>
        <taxon>Cymatolegaceae</taxon>
        <taxon>Dactylococcopsis</taxon>
    </lineage>
</organism>
<reference evidence="11" key="1">
    <citation type="submission" date="2012-04" db="EMBL/GenBank/DDBJ databases">
        <title>Finished genome of Dactylococcopsis salina PCC 8305.</title>
        <authorList>
            <consortium name="US DOE Joint Genome Institute"/>
            <person name="Gugger M."/>
            <person name="Coursin T."/>
            <person name="Rippka R."/>
            <person name="Tandeau De Marsac N."/>
            <person name="Huntemann M."/>
            <person name="Wei C.-L."/>
            <person name="Han J."/>
            <person name="Detter J.C."/>
            <person name="Han C."/>
            <person name="Tapia R."/>
            <person name="Daligault H."/>
            <person name="Chen A."/>
            <person name="Krypides N."/>
            <person name="Mavromatis K."/>
            <person name="Markowitz V."/>
            <person name="Szeto E."/>
            <person name="Ivanova N."/>
            <person name="Ovchinnikova G."/>
            <person name="Pagani I."/>
            <person name="Pati A."/>
            <person name="Goodwin L."/>
            <person name="Peters L."/>
            <person name="Pitluck S."/>
            <person name="Woyke T."/>
            <person name="Kerfeld C."/>
        </authorList>
    </citation>
    <scope>NUCLEOTIDE SEQUENCE [LARGE SCALE GENOMIC DNA]</scope>
    <source>
        <strain evidence="11">PCC 8305</strain>
    </source>
</reference>
<dbReference type="GO" id="GO:0006782">
    <property type="term" value="P:protoporphyrinogen IX biosynthetic process"/>
    <property type="evidence" value="ECO:0007669"/>
    <property type="project" value="UniProtKB-UniRule"/>
</dbReference>
<evidence type="ECO:0000313" key="11">
    <source>
        <dbReference type="EMBL" id="AFZ51631.1"/>
    </source>
</evidence>
<evidence type="ECO:0000256" key="4">
    <source>
        <dbReference type="ARBA" id="ARBA00023239"/>
    </source>
</evidence>
<comment type="function">
    <text evidence="6 9">Catalyzes cyclization of the linear tetrapyrrole, hydroxymethylbilane, to the macrocyclic uroporphyrinogen III.</text>
</comment>
<dbReference type="RefSeq" id="WP_015230610.1">
    <property type="nucleotide sequence ID" value="NC_019780.1"/>
</dbReference>
<sequence length="271" mass="30186">MSLPLSNQTILVTRAAKQSKTFRHLLEKQGATVIEMAALEIRPPSTWEHLDQALRQLSSFDWLILTSANGVKFFFERLKQLSIDRRLLDSLKMAVVGQKTAAVLEKEGIKPTFIPPNFVADSLVAKFPENLSKQKILFPRVESGGREVLIQEFQAQNAEVIAVAAYQSGCPKTVDPIAIEALKTQTVDIITFASSKTVQCFYNLLISELGSRVRLREVLAEVYIASIGPQTSQSCQELLNQCDIEAKVYTLEGLTEAITERISGGKRQEFQ</sequence>
<dbReference type="GO" id="GO:0006780">
    <property type="term" value="P:uroporphyrinogen III biosynthetic process"/>
    <property type="evidence" value="ECO:0007669"/>
    <property type="project" value="UniProtKB-UniRule"/>
</dbReference>
<gene>
    <name evidence="11" type="ORF">Dacsa_3102</name>
</gene>
<protein>
    <recommendedName>
        <fullName evidence="7 9">Uroporphyrinogen-III synthase</fullName>
        <ecNumber evidence="3 9">4.2.1.75</ecNumber>
    </recommendedName>
</protein>
<dbReference type="eggNOG" id="COG1587">
    <property type="taxonomic scope" value="Bacteria"/>
</dbReference>
<evidence type="ECO:0000256" key="6">
    <source>
        <dbReference type="ARBA" id="ARBA00037589"/>
    </source>
</evidence>
<dbReference type="Gene3D" id="3.40.50.10090">
    <property type="match status" value="2"/>
</dbReference>
<dbReference type="EC" id="4.2.1.75" evidence="3 9"/>
<comment type="similarity">
    <text evidence="2 9">Belongs to the uroporphyrinogen-III synthase family.</text>
</comment>
<dbReference type="PATRIC" id="fig|13035.3.peg.3517"/>
<dbReference type="Proteomes" id="UP000010482">
    <property type="component" value="Chromosome"/>
</dbReference>
<dbReference type="STRING" id="13035.Dacsa_3102"/>
<evidence type="ECO:0000259" key="10">
    <source>
        <dbReference type="Pfam" id="PF02602"/>
    </source>
</evidence>
<dbReference type="InterPro" id="IPR036108">
    <property type="entry name" value="4pyrrol_syn_uPrphyn_synt_sf"/>
</dbReference>
<dbReference type="UniPathway" id="UPA00251">
    <property type="reaction ID" value="UER00320"/>
</dbReference>
<comment type="catalytic activity">
    <reaction evidence="8 9">
        <text>hydroxymethylbilane = uroporphyrinogen III + H2O</text>
        <dbReference type="Rhea" id="RHEA:18965"/>
        <dbReference type="ChEBI" id="CHEBI:15377"/>
        <dbReference type="ChEBI" id="CHEBI:57308"/>
        <dbReference type="ChEBI" id="CHEBI:57845"/>
        <dbReference type="EC" id="4.2.1.75"/>
    </reaction>
</comment>
<dbReference type="EMBL" id="CP003944">
    <property type="protein sequence ID" value="AFZ51631.1"/>
    <property type="molecule type" value="Genomic_DNA"/>
</dbReference>
<dbReference type="SUPFAM" id="SSF69618">
    <property type="entry name" value="HemD-like"/>
    <property type="match status" value="1"/>
</dbReference>
<keyword evidence="12" id="KW-1185">Reference proteome</keyword>
<evidence type="ECO:0000256" key="8">
    <source>
        <dbReference type="ARBA" id="ARBA00048617"/>
    </source>
</evidence>
<keyword evidence="4 9" id="KW-0456">Lyase</keyword>
<accession>K9YXH2</accession>
<dbReference type="InterPro" id="IPR003754">
    <property type="entry name" value="4pyrrol_synth_uPrphyn_synth"/>
</dbReference>
<dbReference type="InterPro" id="IPR039793">
    <property type="entry name" value="UROS/Hem4"/>
</dbReference>
<dbReference type="KEGG" id="dsl:Dacsa_3102"/>
<dbReference type="AlphaFoldDB" id="K9YXH2"/>
<dbReference type="GO" id="GO:0004852">
    <property type="term" value="F:uroporphyrinogen-III synthase activity"/>
    <property type="evidence" value="ECO:0007669"/>
    <property type="project" value="UniProtKB-UniRule"/>
</dbReference>
<dbReference type="CDD" id="cd06578">
    <property type="entry name" value="HemD"/>
    <property type="match status" value="1"/>
</dbReference>
<evidence type="ECO:0000256" key="9">
    <source>
        <dbReference type="RuleBase" id="RU366031"/>
    </source>
</evidence>
<comment type="pathway">
    <text evidence="1 9">Porphyrin-containing compound metabolism; protoporphyrin-IX biosynthesis; coproporphyrinogen-III from 5-aminolevulinate: step 3/4.</text>
</comment>
<dbReference type="PANTHER" id="PTHR38042:SF1">
    <property type="entry name" value="UROPORPHYRINOGEN-III SYNTHASE, CHLOROPLASTIC"/>
    <property type="match status" value="1"/>
</dbReference>
<name>K9YXH2_DACS8</name>
<dbReference type="PANTHER" id="PTHR38042">
    <property type="entry name" value="UROPORPHYRINOGEN-III SYNTHASE, CHLOROPLASTIC"/>
    <property type="match status" value="1"/>
</dbReference>
<evidence type="ECO:0000256" key="3">
    <source>
        <dbReference type="ARBA" id="ARBA00013109"/>
    </source>
</evidence>
<evidence type="ECO:0000256" key="1">
    <source>
        <dbReference type="ARBA" id="ARBA00004772"/>
    </source>
</evidence>
<evidence type="ECO:0000256" key="2">
    <source>
        <dbReference type="ARBA" id="ARBA00008133"/>
    </source>
</evidence>
<proteinExistence type="inferred from homology"/>
<evidence type="ECO:0000256" key="5">
    <source>
        <dbReference type="ARBA" id="ARBA00023244"/>
    </source>
</evidence>
<evidence type="ECO:0000256" key="7">
    <source>
        <dbReference type="ARBA" id="ARBA00040167"/>
    </source>
</evidence>
<feature type="domain" description="Tetrapyrrole biosynthesis uroporphyrinogen III synthase" evidence="10">
    <location>
        <begin position="22"/>
        <end position="256"/>
    </location>
</feature>